<dbReference type="Proteomes" id="UP001066276">
    <property type="component" value="Chromosome 7"/>
</dbReference>
<reference evidence="2" key="1">
    <citation type="journal article" date="2022" name="bioRxiv">
        <title>Sequencing and chromosome-scale assembly of the giantPleurodeles waltlgenome.</title>
        <authorList>
            <person name="Brown T."/>
            <person name="Elewa A."/>
            <person name="Iarovenko S."/>
            <person name="Subramanian E."/>
            <person name="Araus A.J."/>
            <person name="Petzold A."/>
            <person name="Susuki M."/>
            <person name="Suzuki K.-i.T."/>
            <person name="Hayashi T."/>
            <person name="Toyoda A."/>
            <person name="Oliveira C."/>
            <person name="Osipova E."/>
            <person name="Leigh N.D."/>
            <person name="Simon A."/>
            <person name="Yun M.H."/>
        </authorList>
    </citation>
    <scope>NUCLEOTIDE SEQUENCE</scope>
    <source>
        <strain evidence="2">20211129_DDA</strain>
        <tissue evidence="2">Liver</tissue>
    </source>
</reference>
<sequence>MKMEPGRAEGSTGHRKPKRRLNQPQRTLRDVVRGVVVATGRCSLARHDSVGLWLCGTHRGLHVCSTKTWVHQCCHTEERRILINNHSLYFWRSHIEFII</sequence>
<proteinExistence type="predicted"/>
<dbReference type="AlphaFoldDB" id="A0AAV7P6S2"/>
<evidence type="ECO:0000256" key="1">
    <source>
        <dbReference type="SAM" id="MobiDB-lite"/>
    </source>
</evidence>
<feature type="region of interest" description="Disordered" evidence="1">
    <location>
        <begin position="1"/>
        <end position="25"/>
    </location>
</feature>
<evidence type="ECO:0000313" key="3">
    <source>
        <dbReference type="Proteomes" id="UP001066276"/>
    </source>
</evidence>
<organism evidence="2 3">
    <name type="scientific">Pleurodeles waltl</name>
    <name type="common">Iberian ribbed newt</name>
    <dbReference type="NCBI Taxonomy" id="8319"/>
    <lineage>
        <taxon>Eukaryota</taxon>
        <taxon>Metazoa</taxon>
        <taxon>Chordata</taxon>
        <taxon>Craniata</taxon>
        <taxon>Vertebrata</taxon>
        <taxon>Euteleostomi</taxon>
        <taxon>Amphibia</taxon>
        <taxon>Batrachia</taxon>
        <taxon>Caudata</taxon>
        <taxon>Salamandroidea</taxon>
        <taxon>Salamandridae</taxon>
        <taxon>Pleurodelinae</taxon>
        <taxon>Pleurodeles</taxon>
    </lineage>
</organism>
<dbReference type="EMBL" id="JANPWB010000011">
    <property type="protein sequence ID" value="KAJ1122829.1"/>
    <property type="molecule type" value="Genomic_DNA"/>
</dbReference>
<name>A0AAV7P6S2_PLEWA</name>
<evidence type="ECO:0000313" key="2">
    <source>
        <dbReference type="EMBL" id="KAJ1122829.1"/>
    </source>
</evidence>
<keyword evidence="3" id="KW-1185">Reference proteome</keyword>
<gene>
    <name evidence="2" type="ORF">NDU88_001302</name>
</gene>
<protein>
    <submittedName>
        <fullName evidence="2">Uncharacterized protein</fullName>
    </submittedName>
</protein>
<accession>A0AAV7P6S2</accession>
<comment type="caution">
    <text evidence="2">The sequence shown here is derived from an EMBL/GenBank/DDBJ whole genome shotgun (WGS) entry which is preliminary data.</text>
</comment>